<reference evidence="4" key="1">
    <citation type="submission" date="2014-07" db="EMBL/GenBank/DDBJ databases">
        <authorList>
            <person name="Urmite Genomes Urmite Genomes"/>
        </authorList>
    </citation>
    <scope>NUCLEOTIDE SEQUENCE</scope>
    <source>
        <strain evidence="4">11W110_air</strain>
    </source>
</reference>
<dbReference type="Gene3D" id="3.40.50.620">
    <property type="entry name" value="HUPs"/>
    <property type="match status" value="1"/>
</dbReference>
<organism evidence="4">
    <name type="scientific">Arthrobacter saudimassiliensis</name>
    <dbReference type="NCBI Taxonomy" id="1461584"/>
    <lineage>
        <taxon>Bacteria</taxon>
        <taxon>Bacillati</taxon>
        <taxon>Actinomycetota</taxon>
        <taxon>Actinomycetes</taxon>
        <taxon>Micrococcales</taxon>
        <taxon>Micrococcaceae</taxon>
        <taxon>Arthrobacter</taxon>
    </lineage>
</organism>
<evidence type="ECO:0000256" key="1">
    <source>
        <dbReference type="ARBA" id="ARBA00008791"/>
    </source>
</evidence>
<feature type="domain" description="UspA" evidence="3">
    <location>
        <begin position="48"/>
        <end position="180"/>
    </location>
</feature>
<protein>
    <submittedName>
        <fullName evidence="4">Universal stress proteinc/MT2085</fullName>
    </submittedName>
</protein>
<dbReference type="Pfam" id="PF00582">
    <property type="entry name" value="Usp"/>
    <property type="match status" value="1"/>
</dbReference>
<feature type="region of interest" description="Disordered" evidence="2">
    <location>
        <begin position="1"/>
        <end position="41"/>
    </location>
</feature>
<evidence type="ECO:0000256" key="2">
    <source>
        <dbReference type="SAM" id="MobiDB-lite"/>
    </source>
</evidence>
<evidence type="ECO:0000313" key="4">
    <source>
        <dbReference type="EMBL" id="CEA09445.1"/>
    </source>
</evidence>
<name>A0A078MT05_9MICC</name>
<dbReference type="CDD" id="cd00293">
    <property type="entry name" value="USP-like"/>
    <property type="match status" value="1"/>
</dbReference>
<dbReference type="PRINTS" id="PR01438">
    <property type="entry name" value="UNVRSLSTRESS"/>
</dbReference>
<sequence length="187" mass="19054">MKTAQPDSTGPRSVPVSAGQHASAASASDQAAPDPAEQPSEAGQLPEIVVGVDGSKLSIIALRTARRLAGKLGCTVHALTVVEHPVAMAVPVAASELSPGAEAVGLLEECVEQVYGEPDPQGVRKTVVGGQAARVLVEASDQAEMLVVGNKGRSGISDLLLGSVSTAAASHARCPVLIVHGRRRVRH</sequence>
<gene>
    <name evidence="4" type="ORF">BN1051_02815</name>
</gene>
<dbReference type="InterPro" id="IPR006016">
    <property type="entry name" value="UspA"/>
</dbReference>
<dbReference type="InterPro" id="IPR006015">
    <property type="entry name" value="Universal_stress_UspA"/>
</dbReference>
<dbReference type="EMBL" id="LN483072">
    <property type="protein sequence ID" value="CEA09445.1"/>
    <property type="molecule type" value="Genomic_DNA"/>
</dbReference>
<dbReference type="PATRIC" id="fig|1461584.3.peg.2789"/>
<comment type="similarity">
    <text evidence="1">Belongs to the universal stress protein A family.</text>
</comment>
<dbReference type="PANTHER" id="PTHR46268">
    <property type="entry name" value="STRESS RESPONSE PROTEIN NHAX"/>
    <property type="match status" value="1"/>
</dbReference>
<feature type="compositionally biased region" description="Low complexity" evidence="2">
    <location>
        <begin position="22"/>
        <end position="41"/>
    </location>
</feature>
<feature type="compositionally biased region" description="Polar residues" evidence="2">
    <location>
        <begin position="1"/>
        <end position="11"/>
    </location>
</feature>
<accession>A0A078MT05</accession>
<proteinExistence type="inferred from homology"/>
<dbReference type="AlphaFoldDB" id="A0A078MT05"/>
<evidence type="ECO:0000259" key="3">
    <source>
        <dbReference type="Pfam" id="PF00582"/>
    </source>
</evidence>
<dbReference type="InterPro" id="IPR014729">
    <property type="entry name" value="Rossmann-like_a/b/a_fold"/>
</dbReference>
<dbReference type="PANTHER" id="PTHR46268:SF6">
    <property type="entry name" value="UNIVERSAL STRESS PROTEIN UP12"/>
    <property type="match status" value="1"/>
</dbReference>
<dbReference type="SUPFAM" id="SSF52402">
    <property type="entry name" value="Adenine nucleotide alpha hydrolases-like"/>
    <property type="match status" value="1"/>
</dbReference>